<dbReference type="InterPro" id="IPR028098">
    <property type="entry name" value="Glyco_trans_4-like_N"/>
</dbReference>
<evidence type="ECO:0000313" key="4">
    <source>
        <dbReference type="Proteomes" id="UP000740413"/>
    </source>
</evidence>
<dbReference type="PANTHER" id="PTHR12526:SF630">
    <property type="entry name" value="GLYCOSYLTRANSFERASE"/>
    <property type="match status" value="1"/>
</dbReference>
<evidence type="ECO:0000259" key="2">
    <source>
        <dbReference type="Pfam" id="PF13439"/>
    </source>
</evidence>
<dbReference type="Proteomes" id="UP000740413">
    <property type="component" value="Unassembled WGS sequence"/>
</dbReference>
<evidence type="ECO:0000313" key="3">
    <source>
        <dbReference type="EMBL" id="MBT2163544.1"/>
    </source>
</evidence>
<feature type="domain" description="Glycosyl transferase family 1" evidence="1">
    <location>
        <begin position="170"/>
        <end position="336"/>
    </location>
</feature>
<keyword evidence="4" id="KW-1185">Reference proteome</keyword>
<dbReference type="RefSeq" id="WP_214613480.1">
    <property type="nucleotide sequence ID" value="NZ_JACATN010000008.1"/>
</dbReference>
<comment type="caution">
    <text evidence="3">The sequence shown here is derived from an EMBL/GenBank/DDBJ whole genome shotgun (WGS) entry which is preliminary data.</text>
</comment>
<dbReference type="EMBL" id="JACATN010000008">
    <property type="protein sequence ID" value="MBT2163544.1"/>
    <property type="molecule type" value="Genomic_DNA"/>
</dbReference>
<proteinExistence type="predicted"/>
<dbReference type="Pfam" id="PF00534">
    <property type="entry name" value="Glycos_transf_1"/>
    <property type="match status" value="1"/>
</dbReference>
<dbReference type="InterPro" id="IPR001296">
    <property type="entry name" value="Glyco_trans_1"/>
</dbReference>
<dbReference type="Pfam" id="PF13439">
    <property type="entry name" value="Glyco_transf_4"/>
    <property type="match status" value="1"/>
</dbReference>
<protein>
    <submittedName>
        <fullName evidence="3">Glycosyltransferase</fullName>
    </submittedName>
</protein>
<sequence length="376" mass="42058">MTEKKNICITINSLGRGGAEKQCLLLAKALKPFHNVTVVILKPEPSYESHVKFIQKEEINHIVMSPNVLANAVNFMKFLKTEKIDIVFSFLPTDTIFSGLCGKVAGVSYSFGGIRNSYMPKLKFMALRAVNNYFLDYTIANNFAAYCSSQDFGFKKNVFVISNGIDIKPFQERNAITNKSVSIISMGRLVEQKKYDVALKCIHELKTKLGDEYRFHYKIVGQGPEEDNIVADIQRYGLTSEVELVTNPSNIYKLLEESDVYLCTSSFEGVSNSVMEAMNCALPVVATDAGDNSRLVVHKKTGFIAEIGDAETLSGHLANLVKLPSKRIEMGAESYNHLVENFSYEAFQNQYLKLIENIETFKIDKGNVCLENVNVS</sequence>
<evidence type="ECO:0000259" key="1">
    <source>
        <dbReference type="Pfam" id="PF00534"/>
    </source>
</evidence>
<name>A0ABS5WK22_9FLAO</name>
<accession>A0ABS5WK22</accession>
<organism evidence="3 4">
    <name type="scientific">Zobellia barbeyronii</name>
    <dbReference type="NCBI Taxonomy" id="2748009"/>
    <lineage>
        <taxon>Bacteria</taxon>
        <taxon>Pseudomonadati</taxon>
        <taxon>Bacteroidota</taxon>
        <taxon>Flavobacteriia</taxon>
        <taxon>Flavobacteriales</taxon>
        <taxon>Flavobacteriaceae</taxon>
        <taxon>Zobellia</taxon>
    </lineage>
</organism>
<gene>
    <name evidence="3" type="ORF">HW347_19895</name>
</gene>
<dbReference type="PANTHER" id="PTHR12526">
    <property type="entry name" value="GLYCOSYLTRANSFERASE"/>
    <property type="match status" value="1"/>
</dbReference>
<dbReference type="Gene3D" id="3.40.50.2000">
    <property type="entry name" value="Glycogen Phosphorylase B"/>
    <property type="match status" value="2"/>
</dbReference>
<reference evidence="4" key="1">
    <citation type="submission" date="2023-07" db="EMBL/GenBank/DDBJ databases">
        <title>Zobellia barbeyronii sp. nov., a new marine flavobacterium, isolated from green and red algae.</title>
        <authorList>
            <person name="Nedashkovskaya O.I."/>
            <person name="Otstavnykh N."/>
            <person name="Zhukova N."/>
            <person name="Guzev K."/>
            <person name="Chausova V."/>
            <person name="Tekutyeva L."/>
            <person name="Mikhailov V."/>
            <person name="Isaeva M."/>
        </authorList>
    </citation>
    <scope>NUCLEOTIDE SEQUENCE [LARGE SCALE GENOMIC DNA]</scope>
    <source>
        <strain evidence="4">KMM 6746</strain>
    </source>
</reference>
<feature type="domain" description="Glycosyltransferase subfamily 4-like N-terminal" evidence="2">
    <location>
        <begin position="17"/>
        <end position="167"/>
    </location>
</feature>
<dbReference type="SUPFAM" id="SSF53756">
    <property type="entry name" value="UDP-Glycosyltransferase/glycogen phosphorylase"/>
    <property type="match status" value="1"/>
</dbReference>